<feature type="site" description="Lowers pKa of active site Tyr" evidence="6">
    <location>
        <position position="97"/>
    </location>
</feature>
<evidence type="ECO:0000256" key="3">
    <source>
        <dbReference type="ARBA" id="ARBA00023002"/>
    </source>
</evidence>
<dbReference type="AlphaFoldDB" id="A0A7S1UDJ3"/>
<accession>A0A7S1UDJ3</accession>
<evidence type="ECO:0000313" key="8">
    <source>
        <dbReference type="EMBL" id="CAD9264439.1"/>
    </source>
</evidence>
<dbReference type="PROSITE" id="PS00063">
    <property type="entry name" value="ALDOKETO_REDUCTASE_3"/>
    <property type="match status" value="1"/>
</dbReference>
<dbReference type="InterPro" id="IPR023210">
    <property type="entry name" value="NADP_OxRdtase_dom"/>
</dbReference>
<dbReference type="InterPro" id="IPR036812">
    <property type="entry name" value="NAD(P)_OxRdtase_dom_sf"/>
</dbReference>
<keyword evidence="2" id="KW-0521">NADP</keyword>
<evidence type="ECO:0000256" key="1">
    <source>
        <dbReference type="ARBA" id="ARBA00007905"/>
    </source>
</evidence>
<feature type="binding site" evidence="5">
    <location>
        <position position="148"/>
    </location>
    <ligand>
        <name>substrate</name>
    </ligand>
</feature>
<dbReference type="PANTHER" id="PTHR43827:SF3">
    <property type="entry name" value="NADP-DEPENDENT OXIDOREDUCTASE DOMAIN-CONTAINING PROTEIN"/>
    <property type="match status" value="1"/>
</dbReference>
<dbReference type="Pfam" id="PF00248">
    <property type="entry name" value="Aldo_ket_red"/>
    <property type="match status" value="1"/>
</dbReference>
<name>A0A7S1UDJ3_9STRA</name>
<evidence type="ECO:0000256" key="6">
    <source>
        <dbReference type="PIRSR" id="PIRSR000097-3"/>
    </source>
</evidence>
<feature type="domain" description="NADP-dependent oxidoreductase" evidence="7">
    <location>
        <begin position="28"/>
        <end position="310"/>
    </location>
</feature>
<dbReference type="EMBL" id="HBGJ01036102">
    <property type="protein sequence ID" value="CAD9264439.1"/>
    <property type="molecule type" value="Transcribed_RNA"/>
</dbReference>
<dbReference type="CDD" id="cd19071">
    <property type="entry name" value="AKR_AKR1-5-like"/>
    <property type="match status" value="1"/>
</dbReference>
<proteinExistence type="inferred from homology"/>
<dbReference type="PIRSF" id="PIRSF000097">
    <property type="entry name" value="AKR"/>
    <property type="match status" value="1"/>
</dbReference>
<dbReference type="PANTHER" id="PTHR43827">
    <property type="entry name" value="2,5-DIKETO-D-GLUCONIC ACID REDUCTASE"/>
    <property type="match status" value="1"/>
</dbReference>
<reference evidence="8" key="1">
    <citation type="submission" date="2021-01" db="EMBL/GenBank/DDBJ databases">
        <authorList>
            <person name="Corre E."/>
            <person name="Pelletier E."/>
            <person name="Niang G."/>
            <person name="Scheremetjew M."/>
            <person name="Finn R."/>
            <person name="Kale V."/>
            <person name="Holt S."/>
            <person name="Cochrane G."/>
            <person name="Meng A."/>
            <person name="Brown T."/>
            <person name="Cohen L."/>
        </authorList>
    </citation>
    <scope>NUCLEOTIDE SEQUENCE</scope>
    <source>
        <strain evidence="8">CCMP2877</strain>
    </source>
</reference>
<comment type="similarity">
    <text evidence="1">Belongs to the aldo/keto reductase family.</text>
</comment>
<dbReference type="SUPFAM" id="SSF51430">
    <property type="entry name" value="NAD(P)-linked oxidoreductase"/>
    <property type="match status" value="1"/>
</dbReference>
<keyword evidence="3" id="KW-0560">Oxidoreductase</keyword>
<organism evidence="8">
    <name type="scientific">Phaeomonas parva</name>
    <dbReference type="NCBI Taxonomy" id="124430"/>
    <lineage>
        <taxon>Eukaryota</taxon>
        <taxon>Sar</taxon>
        <taxon>Stramenopiles</taxon>
        <taxon>Ochrophyta</taxon>
        <taxon>Pinguiophyceae</taxon>
        <taxon>Pinguiochrysidales</taxon>
        <taxon>Pinguiochrysidaceae</taxon>
        <taxon>Phaeomonas</taxon>
    </lineage>
</organism>
<dbReference type="PROSITE" id="PS00062">
    <property type="entry name" value="ALDOKETO_REDUCTASE_2"/>
    <property type="match status" value="1"/>
</dbReference>
<gene>
    <name evidence="8" type="ORF">PPAR1163_LOCUS22825</name>
</gene>
<dbReference type="InterPro" id="IPR018170">
    <property type="entry name" value="Aldo/ket_reductase_CS"/>
</dbReference>
<dbReference type="GO" id="GO:0016616">
    <property type="term" value="F:oxidoreductase activity, acting on the CH-OH group of donors, NAD or NADP as acceptor"/>
    <property type="evidence" value="ECO:0007669"/>
    <property type="project" value="UniProtKB-ARBA"/>
</dbReference>
<feature type="active site" description="Proton donor" evidence="4">
    <location>
        <position position="68"/>
    </location>
</feature>
<dbReference type="Gene3D" id="3.20.20.100">
    <property type="entry name" value="NADP-dependent oxidoreductase domain"/>
    <property type="match status" value="1"/>
</dbReference>
<evidence type="ECO:0000256" key="2">
    <source>
        <dbReference type="ARBA" id="ARBA00022857"/>
    </source>
</evidence>
<evidence type="ECO:0000256" key="5">
    <source>
        <dbReference type="PIRSR" id="PIRSR000097-2"/>
    </source>
</evidence>
<evidence type="ECO:0000259" key="7">
    <source>
        <dbReference type="Pfam" id="PF00248"/>
    </source>
</evidence>
<dbReference type="PRINTS" id="PR00069">
    <property type="entry name" value="ALDKETRDTASE"/>
</dbReference>
<evidence type="ECO:0000256" key="4">
    <source>
        <dbReference type="PIRSR" id="PIRSR000097-1"/>
    </source>
</evidence>
<dbReference type="InterPro" id="IPR020471">
    <property type="entry name" value="AKR"/>
</dbReference>
<sequence>MSGSDNGKKTITLANGVEIPTFGFGCAFGDWSSEGRTNKAIFSPEDAWTQVPRALRAGVRHLDTAFCYRTHRAIGATLGAAFRKGELKRDEVFVTTKVFHPAMPRLYGKTIDLKAPDVLETVQVQVRRDIYASLDELQLGWVDLLLVHWPGDFGSTDRAFNRRLRLLVWRVMEEALDRGMARAIGVSNFTEQHLADLAEDGAVVTPHVNQIEVNPYTQWTAIQEYCQANGVLVQAWSPMGSTGSSMLRDELLVALAEKYGKNPGQIVLRWLVQQDMGVLPRSSNEARIASNMDVFDFEISEADMAAITALTKGRSLTNPSPYDIA</sequence>
<protein>
    <recommendedName>
        <fullName evidence="7">NADP-dependent oxidoreductase domain-containing protein</fullName>
    </recommendedName>
</protein>